<dbReference type="InterPro" id="IPR011006">
    <property type="entry name" value="CheY-like_superfamily"/>
</dbReference>
<keyword evidence="11" id="KW-1185">Reference proteome</keyword>
<sequence>MQLPNLDLSQIRVLIADQQGSVRTWLRTQLALIGIQQASMAANATDLLRQCRNGSFDVVLCDHHLDNQKDGVELLEDLRYQSLLPLSSVFLIVTGERTYKRVISAVEFAPDDYLIKPFSANDLSHRVMAALMKKKILKDVFAKLAEHDYAGVVAACDKVISGKGHHTLDAQRIKAEALLTLDRIDEAAEIYTSVSTQRAVPWARMGYAMVLQKRGQLDEAADEAAKLNLECPEYLSVYDFLARTHEQRGDLAAAMDYLERADALSPANLERLRHLGKLASETGDRERAASAMRKVVDRTQKSARTKIDDHLTLLKNLVGESTRKEADERLKAMRQAHAETADGLIASDVAEARLRRDEGQLEAASAAIDRALSVHAATPQIAASISVDLAEVCIESGRNEDALKVAERIEGDPEKLDASLRRRLGRIKPAAPPADAAPPMAMPPPGTEADPEATARLLQALAAALDALDSAWDADRATACRELLIDAFSAAPREREVIQAHIRYDRIAVRNGGDRHKPTTRKAIVSDTS</sequence>
<dbReference type="InterPro" id="IPR011990">
    <property type="entry name" value="TPR-like_helical_dom_sf"/>
</dbReference>
<evidence type="ECO:0000256" key="2">
    <source>
        <dbReference type="ARBA" id="ARBA00023012"/>
    </source>
</evidence>
<feature type="repeat" description="TPR" evidence="7">
    <location>
        <begin position="235"/>
        <end position="268"/>
    </location>
</feature>
<keyword evidence="5" id="KW-0804">Transcription</keyword>
<dbReference type="Pfam" id="PF13181">
    <property type="entry name" value="TPR_8"/>
    <property type="match status" value="1"/>
</dbReference>
<dbReference type="InterPro" id="IPR039420">
    <property type="entry name" value="WalR-like"/>
</dbReference>
<feature type="domain" description="Response regulatory" evidence="9">
    <location>
        <begin position="12"/>
        <end position="131"/>
    </location>
</feature>
<accession>A0ABX7M4X4</accession>
<dbReference type="PANTHER" id="PTHR48111">
    <property type="entry name" value="REGULATOR OF RPOS"/>
    <property type="match status" value="1"/>
</dbReference>
<evidence type="ECO:0000256" key="1">
    <source>
        <dbReference type="ARBA" id="ARBA00022553"/>
    </source>
</evidence>
<feature type="compositionally biased region" description="Pro residues" evidence="8">
    <location>
        <begin position="430"/>
        <end position="446"/>
    </location>
</feature>
<dbReference type="Pfam" id="PF00072">
    <property type="entry name" value="Response_reg"/>
    <property type="match status" value="1"/>
</dbReference>
<dbReference type="PROSITE" id="PS50005">
    <property type="entry name" value="TPR"/>
    <property type="match status" value="1"/>
</dbReference>
<reference evidence="10 11" key="1">
    <citation type="submission" date="2021-02" db="EMBL/GenBank/DDBJ databases">
        <title>Niveibacterium changnyeongensis HC41.</title>
        <authorList>
            <person name="Kang M."/>
        </authorList>
    </citation>
    <scope>NUCLEOTIDE SEQUENCE [LARGE SCALE GENOMIC DNA]</scope>
    <source>
        <strain evidence="10 11">HC41</strain>
    </source>
</reference>
<dbReference type="SUPFAM" id="SSF48452">
    <property type="entry name" value="TPR-like"/>
    <property type="match status" value="1"/>
</dbReference>
<protein>
    <submittedName>
        <fullName evidence="10">Response regulator</fullName>
    </submittedName>
</protein>
<proteinExistence type="predicted"/>
<dbReference type="PROSITE" id="PS50110">
    <property type="entry name" value="RESPONSE_REGULATORY"/>
    <property type="match status" value="1"/>
</dbReference>
<evidence type="ECO:0000259" key="9">
    <source>
        <dbReference type="PROSITE" id="PS50110"/>
    </source>
</evidence>
<evidence type="ECO:0000256" key="8">
    <source>
        <dbReference type="SAM" id="MobiDB-lite"/>
    </source>
</evidence>
<dbReference type="PANTHER" id="PTHR48111:SF4">
    <property type="entry name" value="DNA-BINDING DUAL TRANSCRIPTIONAL REGULATOR OMPR"/>
    <property type="match status" value="1"/>
</dbReference>
<organism evidence="10 11">
    <name type="scientific">Niveibacterium microcysteis</name>
    <dbReference type="NCBI Taxonomy" id="2811415"/>
    <lineage>
        <taxon>Bacteria</taxon>
        <taxon>Pseudomonadati</taxon>
        <taxon>Pseudomonadota</taxon>
        <taxon>Betaproteobacteria</taxon>
        <taxon>Rhodocyclales</taxon>
        <taxon>Rhodocyclaceae</taxon>
        <taxon>Niveibacterium</taxon>
    </lineage>
</organism>
<dbReference type="RefSeq" id="WP_206254407.1">
    <property type="nucleotide sequence ID" value="NZ_CP071060.1"/>
</dbReference>
<dbReference type="EMBL" id="CP071060">
    <property type="protein sequence ID" value="QSI76797.1"/>
    <property type="molecule type" value="Genomic_DNA"/>
</dbReference>
<keyword evidence="1 6" id="KW-0597">Phosphoprotein</keyword>
<dbReference type="Proteomes" id="UP000663570">
    <property type="component" value="Chromosome"/>
</dbReference>
<dbReference type="SUPFAM" id="SSF52172">
    <property type="entry name" value="CheY-like"/>
    <property type="match status" value="1"/>
</dbReference>
<keyword evidence="3" id="KW-0805">Transcription regulation</keyword>
<evidence type="ECO:0000256" key="6">
    <source>
        <dbReference type="PROSITE-ProRule" id="PRU00169"/>
    </source>
</evidence>
<dbReference type="SMART" id="SM00448">
    <property type="entry name" value="REC"/>
    <property type="match status" value="1"/>
</dbReference>
<dbReference type="InterPro" id="IPR019734">
    <property type="entry name" value="TPR_rpt"/>
</dbReference>
<evidence type="ECO:0000256" key="3">
    <source>
        <dbReference type="ARBA" id="ARBA00023015"/>
    </source>
</evidence>
<feature type="modified residue" description="4-aspartylphosphate" evidence="6">
    <location>
        <position position="62"/>
    </location>
</feature>
<evidence type="ECO:0000256" key="5">
    <source>
        <dbReference type="ARBA" id="ARBA00023163"/>
    </source>
</evidence>
<dbReference type="Gene3D" id="1.25.40.10">
    <property type="entry name" value="Tetratricopeptide repeat domain"/>
    <property type="match status" value="1"/>
</dbReference>
<evidence type="ECO:0000313" key="10">
    <source>
        <dbReference type="EMBL" id="QSI76797.1"/>
    </source>
</evidence>
<evidence type="ECO:0000313" key="11">
    <source>
        <dbReference type="Proteomes" id="UP000663570"/>
    </source>
</evidence>
<gene>
    <name evidence="10" type="ORF">JY500_20475</name>
</gene>
<feature type="region of interest" description="Disordered" evidence="8">
    <location>
        <begin position="428"/>
        <end position="450"/>
    </location>
</feature>
<name>A0ABX7M4X4_9RHOO</name>
<keyword evidence="2" id="KW-0902">Two-component regulatory system</keyword>
<keyword evidence="7" id="KW-0802">TPR repeat</keyword>
<evidence type="ECO:0000256" key="7">
    <source>
        <dbReference type="PROSITE-ProRule" id="PRU00339"/>
    </source>
</evidence>
<dbReference type="Gene3D" id="3.40.50.2300">
    <property type="match status" value="1"/>
</dbReference>
<evidence type="ECO:0000256" key="4">
    <source>
        <dbReference type="ARBA" id="ARBA00023125"/>
    </source>
</evidence>
<dbReference type="InterPro" id="IPR001789">
    <property type="entry name" value="Sig_transdc_resp-reg_receiver"/>
</dbReference>
<keyword evidence="4" id="KW-0238">DNA-binding</keyword>
<dbReference type="Pfam" id="PF13432">
    <property type="entry name" value="TPR_16"/>
    <property type="match status" value="1"/>
</dbReference>